<gene>
    <name evidence="14" type="ORF">WJX75_007792</name>
</gene>
<keyword evidence="5" id="KW-0808">Transferase</keyword>
<name>A0ABR2YU21_9CHLO</name>
<evidence type="ECO:0000256" key="2">
    <source>
        <dbReference type="ARBA" id="ARBA00004922"/>
    </source>
</evidence>
<evidence type="ECO:0000313" key="14">
    <source>
        <dbReference type="EMBL" id="KAK9915335.1"/>
    </source>
</evidence>
<comment type="caution">
    <text evidence="14">The sequence shown here is derived from an EMBL/GenBank/DDBJ whole genome shotgun (WGS) entry which is preliminary data.</text>
</comment>
<feature type="transmembrane region" description="Helical" evidence="12">
    <location>
        <begin position="116"/>
        <end position="134"/>
    </location>
</feature>
<evidence type="ECO:0000256" key="9">
    <source>
        <dbReference type="ARBA" id="ARBA00023136"/>
    </source>
</evidence>
<comment type="subcellular location">
    <subcellularLocation>
        <location evidence="1 12">Endoplasmic reticulum membrane</location>
        <topology evidence="1 12">Multi-pass membrane protein</topology>
    </subcellularLocation>
</comment>
<evidence type="ECO:0000256" key="13">
    <source>
        <dbReference type="SAM" id="SignalP"/>
    </source>
</evidence>
<evidence type="ECO:0000256" key="11">
    <source>
        <dbReference type="ARBA" id="ARBA00048899"/>
    </source>
</evidence>
<sequence>MVEGLVLLGVTFLHVFLCPYTKVEESFNLQAIHDLLFHGTDVTEFDHNTFPGVVPRTFIGSIGVAAMCALPCRAFVAWGLPRIACHYLARLALASLTVAALSYLARAVHMKFGRPVGIAFTLITALQFHVPFYASRTLPNTFALASASLAHAEWLAGRRPHRAILLLAFTVVVLRCDLLPWAGLVGLHMVASKLISLQPGLLVGVAAAAASLTLTVFVDSVFWGRWLWPEGEVLWFNTAENRSSEWGVMPLHWYWTSALPRALLGALPLAVLGVLLERRLRPHLACVALYIALYSFLPHKEVRFLLPVLPLFNIAAAAGAWRLWNNQKKSVMWRAGCCCAMALLTATLAATVLMTAVSRHNYPGGYALAELHRMEVSEAVLAQHAGRNLTVHIDVSAAMTGVSRFGEVGLPWVYSKAEGMSQEEFREQHFEYLLTPQQQVEGYHVLWRQNGYKGLRLHWQPRALLERLAKFWQSPVEILLEPRIFIQKRL</sequence>
<evidence type="ECO:0000256" key="6">
    <source>
        <dbReference type="ARBA" id="ARBA00022692"/>
    </source>
</evidence>
<evidence type="ECO:0000256" key="1">
    <source>
        <dbReference type="ARBA" id="ARBA00004477"/>
    </source>
</evidence>
<evidence type="ECO:0000256" key="7">
    <source>
        <dbReference type="ARBA" id="ARBA00022824"/>
    </source>
</evidence>
<accession>A0ABR2YU21</accession>
<proteinExistence type="inferred from homology"/>
<keyword evidence="15" id="KW-1185">Reference proteome</keyword>
<keyword evidence="4 12" id="KW-0328">Glycosyltransferase</keyword>
<evidence type="ECO:0000313" key="15">
    <source>
        <dbReference type="Proteomes" id="UP001491310"/>
    </source>
</evidence>
<evidence type="ECO:0000256" key="4">
    <source>
        <dbReference type="ARBA" id="ARBA00022676"/>
    </source>
</evidence>
<keyword evidence="9 12" id="KW-0472">Membrane</keyword>
<comment type="similarity">
    <text evidence="3 12">Belongs to the glycosyltransferase 22 family.</text>
</comment>
<feature type="transmembrane region" description="Helical" evidence="12">
    <location>
        <begin position="199"/>
        <end position="218"/>
    </location>
</feature>
<dbReference type="InterPro" id="IPR005599">
    <property type="entry name" value="GPI_mannosylTrfase"/>
</dbReference>
<evidence type="ECO:0000256" key="8">
    <source>
        <dbReference type="ARBA" id="ARBA00022989"/>
    </source>
</evidence>
<feature type="transmembrane region" description="Helical" evidence="12">
    <location>
        <begin position="304"/>
        <end position="324"/>
    </location>
</feature>
<dbReference type="EC" id="2.4.1.-" evidence="12"/>
<keyword evidence="13" id="KW-0732">Signal</keyword>
<feature type="transmembrane region" description="Helical" evidence="12">
    <location>
        <begin position="87"/>
        <end position="104"/>
    </location>
</feature>
<protein>
    <recommendedName>
        <fullName evidence="12">Mannosyltransferase</fullName>
        <ecNumber evidence="12">2.4.1.-</ecNumber>
    </recommendedName>
</protein>
<comment type="function">
    <text evidence="10">Mannosyltransferase that operates in the biosynthetic pathway of dolichol-linked oligosaccharides, the glycan precursors employed in protein asparagine (N)-glycosylation. The assembly of dolichol-linked oligosaccharides begins on the cytosolic side of the endoplasmic reticulum membrane and finishes in its lumen. The sequential addition of sugars to dolichol pyrophosphate produces dolichol-linked oligosaccharides containing fourteen sugars, including two GlcNAcs, nine mannoses and three glucoses. Once assembled, the oligosaccharide is transferred from the lipid to nascent proteins by oligosaccharyltransferases. In the lumen of the endoplasmic reticulum, adds the eighth mannose residue in an alpha-1,6 linkage onto Man(7)GlcNAc(2)-PP-dolichol to produce Man(8)GlcNAc(2)-PP-dolichol.</text>
</comment>
<evidence type="ECO:0000256" key="10">
    <source>
        <dbReference type="ARBA" id="ARBA00044721"/>
    </source>
</evidence>
<keyword evidence="7 12" id="KW-0256">Endoplasmic reticulum</keyword>
<organism evidence="14 15">
    <name type="scientific">Coccomyxa subellipsoidea</name>
    <dbReference type="NCBI Taxonomy" id="248742"/>
    <lineage>
        <taxon>Eukaryota</taxon>
        <taxon>Viridiplantae</taxon>
        <taxon>Chlorophyta</taxon>
        <taxon>core chlorophytes</taxon>
        <taxon>Trebouxiophyceae</taxon>
        <taxon>Trebouxiophyceae incertae sedis</taxon>
        <taxon>Coccomyxaceae</taxon>
        <taxon>Coccomyxa</taxon>
    </lineage>
</organism>
<dbReference type="EMBL" id="JALJOT010000005">
    <property type="protein sequence ID" value="KAK9915335.1"/>
    <property type="molecule type" value="Genomic_DNA"/>
</dbReference>
<keyword evidence="8 12" id="KW-1133">Transmembrane helix</keyword>
<evidence type="ECO:0000256" key="3">
    <source>
        <dbReference type="ARBA" id="ARBA00007063"/>
    </source>
</evidence>
<dbReference type="PANTHER" id="PTHR22760">
    <property type="entry name" value="GLYCOSYLTRANSFERASE"/>
    <property type="match status" value="1"/>
</dbReference>
<dbReference type="Proteomes" id="UP001491310">
    <property type="component" value="Unassembled WGS sequence"/>
</dbReference>
<comment type="pathway">
    <text evidence="2">Protein modification; protein glycosylation.</text>
</comment>
<feature type="transmembrane region" description="Helical" evidence="12">
    <location>
        <begin position="282"/>
        <end position="298"/>
    </location>
</feature>
<dbReference type="Pfam" id="PF03901">
    <property type="entry name" value="Glyco_transf_22"/>
    <property type="match status" value="1"/>
</dbReference>
<feature type="chain" id="PRO_5045634112" description="Mannosyltransferase" evidence="13">
    <location>
        <begin position="24"/>
        <end position="490"/>
    </location>
</feature>
<keyword evidence="6 12" id="KW-0812">Transmembrane</keyword>
<reference evidence="14 15" key="1">
    <citation type="journal article" date="2024" name="Nat. Commun.">
        <title>Phylogenomics reveals the evolutionary origins of lichenization in chlorophyte algae.</title>
        <authorList>
            <person name="Puginier C."/>
            <person name="Libourel C."/>
            <person name="Otte J."/>
            <person name="Skaloud P."/>
            <person name="Haon M."/>
            <person name="Grisel S."/>
            <person name="Petersen M."/>
            <person name="Berrin J.G."/>
            <person name="Delaux P.M."/>
            <person name="Dal Grande F."/>
            <person name="Keller J."/>
        </authorList>
    </citation>
    <scope>NUCLEOTIDE SEQUENCE [LARGE SCALE GENOMIC DNA]</scope>
    <source>
        <strain evidence="14 15">SAG 216-7</strain>
    </source>
</reference>
<feature type="transmembrane region" description="Helical" evidence="12">
    <location>
        <begin position="163"/>
        <end position="187"/>
    </location>
</feature>
<evidence type="ECO:0000256" key="12">
    <source>
        <dbReference type="RuleBase" id="RU363075"/>
    </source>
</evidence>
<evidence type="ECO:0000256" key="5">
    <source>
        <dbReference type="ARBA" id="ARBA00022679"/>
    </source>
</evidence>
<comment type="catalytic activity">
    <reaction evidence="11">
        <text>an alpha-D-Man-(1-&gt;2)-alpha-D-Man-(1-&gt;2)-alpha-D-Man-(1-&gt;3)-[alpha-D-Man-(1-&gt;2)-alpha-D-Man-(1-&gt;3)-alpha-D-Man-(1-&gt;6)]-beta-D-Man-(1-&gt;4)-beta-D-GlcNAc-(1-&gt;4)-alpha-D-GlcNAc-diphospho-di-trans,poly-cis-dolichol + a di-trans,poly-cis-dolichyl beta-D-mannosyl phosphate = an alpha-D-Man-(1-&gt;2)-alpha-D-Man-(1-&gt;2)-alpha-D-Man-(1-&gt;3)-[alpha-D-Man-(1-&gt;2)-alpha-D-Man-(1-&gt;3)-[alpha-D-Man-(1-&gt;6)]-alpha-D-Man-(1-&gt;6)]-beta-D-Man-(1-&gt;4)-beta-D-GlcNAc-(1-&gt;4)-alpha-D-GlcNAc-diphospho-di-trans,poly-cis-dolichol + a di-trans,poly-cis-dolichyl phosphate + H(+)</text>
        <dbReference type="Rhea" id="RHEA:29535"/>
        <dbReference type="Rhea" id="RHEA-COMP:19498"/>
        <dbReference type="Rhea" id="RHEA-COMP:19501"/>
        <dbReference type="Rhea" id="RHEA-COMP:19518"/>
        <dbReference type="Rhea" id="RHEA-COMP:19519"/>
        <dbReference type="ChEBI" id="CHEBI:15378"/>
        <dbReference type="ChEBI" id="CHEBI:57683"/>
        <dbReference type="ChEBI" id="CHEBI:58211"/>
        <dbReference type="ChEBI" id="CHEBI:132517"/>
        <dbReference type="ChEBI" id="CHEBI:132519"/>
        <dbReference type="EC" id="2.4.1.260"/>
    </reaction>
    <physiologicalReaction direction="left-to-right" evidence="11">
        <dbReference type="Rhea" id="RHEA:29536"/>
    </physiologicalReaction>
</comment>
<dbReference type="PANTHER" id="PTHR22760:SF1">
    <property type="entry name" value="DOL-P-MAN:MAN(7)GLCNAC(2)-PP-DOL ALPHA-1,6-MANNOSYLTRANSFERASE"/>
    <property type="match status" value="1"/>
</dbReference>
<feature type="transmembrane region" description="Helical" evidence="12">
    <location>
        <begin position="331"/>
        <end position="354"/>
    </location>
</feature>
<feature type="signal peptide" evidence="13">
    <location>
        <begin position="1"/>
        <end position="23"/>
    </location>
</feature>
<feature type="transmembrane region" description="Helical" evidence="12">
    <location>
        <begin position="253"/>
        <end position="275"/>
    </location>
</feature>